<name>A0A6I8RX61_XENTR</name>
<feature type="signal peptide" evidence="3">
    <location>
        <begin position="1"/>
        <end position="37"/>
    </location>
</feature>
<dbReference type="PANTHER" id="PTHR11486">
    <property type="entry name" value="FIBROBLAST GROWTH FACTOR"/>
    <property type="match status" value="1"/>
</dbReference>
<comment type="similarity">
    <text evidence="1 2">Belongs to the heparin-binding growth factors family.</text>
</comment>
<evidence type="ECO:0000256" key="2">
    <source>
        <dbReference type="RuleBase" id="RU049442"/>
    </source>
</evidence>
<reference evidence="4" key="2">
    <citation type="submission" date="2020-05" db="UniProtKB">
        <authorList>
            <consortium name="Ensembl"/>
        </authorList>
    </citation>
    <scope>IDENTIFICATION</scope>
</reference>
<sequence>MFSIQKMLKGPLFTHHSFRKWLCLLAIMLSRSRFSLANPIQNSNPILSNDNQVRTQYLYTDNNNMHLYLQITHNGVVTGTEEKNDYGVLEIKAVKAGVVVIKGIRSNLYLCMDSRHQLYASAYDKDDCHFHEKITPDNYNMYSSEKHSEYVSLAPLKGSQMARFLPIATPSDTFNIDHHDVMINTDSSESWNGIGFPWGPSRK</sequence>
<dbReference type="InterPro" id="IPR002209">
    <property type="entry name" value="Fibroblast_GF_fam"/>
</dbReference>
<accession>A0A6I8RX61</accession>
<protein>
    <recommendedName>
        <fullName evidence="2">Fibroblast growth factor</fullName>
        <shortName evidence="2">FGF</shortName>
    </recommendedName>
</protein>
<dbReference type="PRINTS" id="PR00262">
    <property type="entry name" value="IL1HBGF"/>
</dbReference>
<dbReference type="GO" id="GO:0008083">
    <property type="term" value="F:growth factor activity"/>
    <property type="evidence" value="ECO:0007669"/>
    <property type="project" value="InterPro"/>
</dbReference>
<dbReference type="Ensembl" id="ENSXETT00000085974">
    <property type="protein sequence ID" value="ENSXETP00000085165"/>
    <property type="gene ID" value="ENSXETG00000038914"/>
</dbReference>
<dbReference type="AlphaFoldDB" id="A0A6I8RX61"/>
<dbReference type="Gene3D" id="2.80.10.50">
    <property type="match status" value="1"/>
</dbReference>
<dbReference type="SMART" id="SM00442">
    <property type="entry name" value="FGF"/>
    <property type="match status" value="1"/>
</dbReference>
<dbReference type="OrthoDB" id="5987799at2759"/>
<dbReference type="InterPro" id="IPR008996">
    <property type="entry name" value="IL1/FGF"/>
</dbReference>
<dbReference type="SUPFAM" id="SSF50353">
    <property type="entry name" value="Cytokine"/>
    <property type="match status" value="1"/>
</dbReference>
<feature type="chain" id="PRO_5031093728" description="Fibroblast growth factor" evidence="3">
    <location>
        <begin position="38"/>
        <end position="203"/>
    </location>
</feature>
<dbReference type="CTD" id="105947943"/>
<dbReference type="GeneTree" id="ENSGT00940000160601"/>
<dbReference type="KEGG" id="xtr:105947943"/>
<dbReference type="InParanoid" id="A0A6I8RX61"/>
<dbReference type="PRINTS" id="PR00263">
    <property type="entry name" value="HBGFFGF"/>
</dbReference>
<dbReference type="Bgee" id="ENSXETG00000038914">
    <property type="expression patterns" value="Expressed in egg cell and 5 other cell types or tissues"/>
</dbReference>
<evidence type="ECO:0000313" key="4">
    <source>
        <dbReference type="Ensembl" id="ENSXETP00000085165"/>
    </source>
</evidence>
<evidence type="ECO:0000256" key="3">
    <source>
        <dbReference type="SAM" id="SignalP"/>
    </source>
</evidence>
<dbReference type="Pfam" id="PF00167">
    <property type="entry name" value="FGF"/>
    <property type="match status" value="1"/>
</dbReference>
<organism evidence="4">
    <name type="scientific">Xenopus tropicalis</name>
    <name type="common">Western clawed frog</name>
    <name type="synonym">Silurana tropicalis</name>
    <dbReference type="NCBI Taxonomy" id="8364"/>
    <lineage>
        <taxon>Eukaryota</taxon>
        <taxon>Metazoa</taxon>
        <taxon>Chordata</taxon>
        <taxon>Craniata</taxon>
        <taxon>Vertebrata</taxon>
        <taxon>Euteleostomi</taxon>
        <taxon>Amphibia</taxon>
        <taxon>Batrachia</taxon>
        <taxon>Anura</taxon>
        <taxon>Pipoidea</taxon>
        <taxon>Pipidae</taxon>
        <taxon>Xenopodinae</taxon>
        <taxon>Xenopus</taxon>
        <taxon>Silurana</taxon>
    </lineage>
</organism>
<keyword evidence="3" id="KW-0732">Signal</keyword>
<evidence type="ECO:0000256" key="1">
    <source>
        <dbReference type="ARBA" id="ARBA00007936"/>
    </source>
</evidence>
<dbReference type="GeneID" id="105947943"/>
<proteinExistence type="inferred from homology"/>
<reference evidence="4" key="1">
    <citation type="journal article" date="2010" name="Science">
        <title>The genome of the Western clawed frog Xenopus tropicalis.</title>
        <authorList>
            <person name="Hellsten U."/>
            <person name="Harland R.M."/>
            <person name="Gilchrist M.J."/>
            <person name="Hendrix D."/>
            <person name="Jurka J."/>
            <person name="Kapitonov V."/>
            <person name="Ovcharenko I."/>
            <person name="Putnam N.H."/>
            <person name="Shu S."/>
            <person name="Taher L."/>
            <person name="Blitz I.L."/>
            <person name="Blumberg B."/>
            <person name="Dichmann D.S."/>
            <person name="Dubchak I."/>
            <person name="Amaya E."/>
            <person name="Detter J.C."/>
            <person name="Fletcher R."/>
            <person name="Gerhard D.S."/>
            <person name="Goodstein D."/>
            <person name="Graves T."/>
            <person name="Grigoriev I.V."/>
            <person name="Grimwood J."/>
            <person name="Kawashima T."/>
            <person name="Lindquist E."/>
            <person name="Lucas S.M."/>
            <person name="Mead P.E."/>
            <person name="Mitros T."/>
            <person name="Ogino H."/>
            <person name="Ohta Y."/>
            <person name="Poliakov A.V."/>
            <person name="Pollet N."/>
            <person name="Robert J."/>
            <person name="Salamov A."/>
            <person name="Sater A.K."/>
            <person name="Schmutz J."/>
            <person name="Terry A."/>
            <person name="Vize P.D."/>
            <person name="Warren W.C."/>
            <person name="Wells D."/>
            <person name="Wills A."/>
            <person name="Wilson R.K."/>
            <person name="Zimmerman L.B."/>
            <person name="Zorn A.M."/>
            <person name="Grainger R."/>
            <person name="Grammer T."/>
            <person name="Khokha M.K."/>
            <person name="Richardson P.M."/>
            <person name="Rokhsar D.S."/>
        </authorList>
    </citation>
    <scope>NUCLEOTIDE SEQUENCE [LARGE SCALE GENOMIC DNA]</scope>
    <source>
        <strain evidence="4">Nigerian</strain>
    </source>
</reference>